<feature type="transmembrane region" description="Helical" evidence="1">
    <location>
        <begin position="111"/>
        <end position="135"/>
    </location>
</feature>
<feature type="transmembrane region" description="Helical" evidence="1">
    <location>
        <begin position="245"/>
        <end position="266"/>
    </location>
</feature>
<organism evidence="2 3">
    <name type="scientific">Microbacterium limosum</name>
    <dbReference type="NCBI Taxonomy" id="3079935"/>
    <lineage>
        <taxon>Bacteria</taxon>
        <taxon>Bacillati</taxon>
        <taxon>Actinomycetota</taxon>
        <taxon>Actinomycetes</taxon>
        <taxon>Micrococcales</taxon>
        <taxon>Microbacteriaceae</taxon>
        <taxon>Microbacterium</taxon>
    </lineage>
</organism>
<feature type="transmembrane region" description="Helical" evidence="1">
    <location>
        <begin position="155"/>
        <end position="177"/>
    </location>
</feature>
<evidence type="ECO:0000313" key="2">
    <source>
        <dbReference type="EMBL" id="WOQ69899.1"/>
    </source>
</evidence>
<dbReference type="KEGG" id="mliy:RYJ27_01255"/>
<proteinExistence type="predicted"/>
<reference evidence="2 3" key="1">
    <citation type="submission" date="2023-10" db="EMBL/GenBank/DDBJ databases">
        <title>Y20.</title>
        <authorList>
            <person name="Zhang G."/>
            <person name="Ding Y."/>
        </authorList>
    </citation>
    <scope>NUCLEOTIDE SEQUENCE [LARGE SCALE GENOMIC DNA]</scope>
    <source>
        <strain evidence="2 3">Y20</strain>
    </source>
</reference>
<evidence type="ECO:0000313" key="3">
    <source>
        <dbReference type="Proteomes" id="UP001329313"/>
    </source>
</evidence>
<evidence type="ECO:0000256" key="1">
    <source>
        <dbReference type="SAM" id="Phobius"/>
    </source>
</evidence>
<feature type="transmembrane region" description="Helical" evidence="1">
    <location>
        <begin position="20"/>
        <end position="47"/>
    </location>
</feature>
<dbReference type="Proteomes" id="UP001329313">
    <property type="component" value="Chromosome"/>
</dbReference>
<keyword evidence="1" id="KW-1133">Transmembrane helix</keyword>
<keyword evidence="1" id="KW-0812">Transmembrane</keyword>
<accession>A0AAU0MHZ0</accession>
<gene>
    <name evidence="2" type="ORF">RYJ27_01255</name>
</gene>
<protein>
    <submittedName>
        <fullName evidence="2">ABC transporter permease</fullName>
    </submittedName>
</protein>
<keyword evidence="1" id="KW-0472">Membrane</keyword>
<sequence>MSLATATRSEATKLLTTAGWWILALVLVVYVGTTAAGMGFLFAASASGNLGGGATAPEVPSDGLAPLLYSLGGSVGYVFPLLIGTLMVTSEFRHQTLTPTFLGTPRRGTALWAKVVVGALIGGLFGLLAVIAAVGPAAALLAGFGLDTELGAGDAWALMGRTLIAMALWALVGVGVGALVRNQVVAIVVVLAFTQFIEPLLRLAGSFVDGLDEATRFLPGAASDALIGASIFNVMGGQGSAPLEWWGGGLVLLVYAFVLLLVGHIASWTRDVT</sequence>
<name>A0AAU0MHZ0_9MICO</name>
<dbReference type="EMBL" id="CP137080">
    <property type="protein sequence ID" value="WOQ69899.1"/>
    <property type="molecule type" value="Genomic_DNA"/>
</dbReference>
<dbReference type="RefSeq" id="WP_330170993.1">
    <property type="nucleotide sequence ID" value="NZ_CP137080.1"/>
</dbReference>
<feature type="transmembrane region" description="Helical" evidence="1">
    <location>
        <begin position="67"/>
        <end position="90"/>
    </location>
</feature>
<dbReference type="AlphaFoldDB" id="A0AAU0MHZ0"/>
<feature type="transmembrane region" description="Helical" evidence="1">
    <location>
        <begin position="184"/>
        <end position="201"/>
    </location>
</feature>
<keyword evidence="3" id="KW-1185">Reference proteome</keyword>